<protein>
    <recommendedName>
        <fullName evidence="4">Co/Ni ABC transporter CbiKLMQO, membrane protein CbiL</fullName>
    </recommendedName>
</protein>
<evidence type="ECO:0000313" key="3">
    <source>
        <dbReference type="Proteomes" id="UP000650616"/>
    </source>
</evidence>
<keyword evidence="3" id="KW-1185">Reference proteome</keyword>
<dbReference type="Proteomes" id="UP000650616">
    <property type="component" value="Unassembled WGS sequence"/>
</dbReference>
<sequence length="134" mass="15135">MKFWLVFVLFLNFADAHVLKVFARQDGNFVEIKSYFNASSPCKGCEVSIIADGKVIQSTKTDDKGMARLEIKADKFEIFVDGSLAHEKRINFVADMSNVAADEPQESDFILKFISSLAIIFAVFGALYIIKRRR</sequence>
<dbReference type="AlphaFoldDB" id="A0AAW3ZVX2"/>
<feature type="transmembrane region" description="Helical" evidence="1">
    <location>
        <begin position="109"/>
        <end position="130"/>
    </location>
</feature>
<organism evidence="2 3">
    <name type="scientific">Campylobacter californiensis</name>
    <dbReference type="NCBI Taxonomy" id="1032243"/>
    <lineage>
        <taxon>Bacteria</taxon>
        <taxon>Pseudomonadati</taxon>
        <taxon>Campylobacterota</taxon>
        <taxon>Epsilonproteobacteria</taxon>
        <taxon>Campylobacterales</taxon>
        <taxon>Campylobacteraceae</taxon>
        <taxon>Campylobacter</taxon>
    </lineage>
</organism>
<dbReference type="RefSeq" id="WP_170017226.1">
    <property type="nucleotide sequence ID" value="NZ_CP012545.1"/>
</dbReference>
<gene>
    <name evidence="2" type="ORF">CCAL9337_08940</name>
</gene>
<keyword evidence="1" id="KW-0812">Transmembrane</keyword>
<proteinExistence type="predicted"/>
<name>A0AAW3ZVX2_9BACT</name>
<accession>A0AAW3ZVX2</accession>
<keyword evidence="1" id="KW-0472">Membrane</keyword>
<keyword evidence="1" id="KW-1133">Transmembrane helix</keyword>
<evidence type="ECO:0000256" key="1">
    <source>
        <dbReference type="SAM" id="Phobius"/>
    </source>
</evidence>
<dbReference type="EMBL" id="LIWG01000016">
    <property type="protein sequence ID" value="MBE3608844.1"/>
    <property type="molecule type" value="Genomic_DNA"/>
</dbReference>
<comment type="caution">
    <text evidence="2">The sequence shown here is derived from an EMBL/GenBank/DDBJ whole genome shotgun (WGS) entry which is preliminary data.</text>
</comment>
<evidence type="ECO:0000313" key="2">
    <source>
        <dbReference type="EMBL" id="MBE3608844.1"/>
    </source>
</evidence>
<reference evidence="2 3" key="1">
    <citation type="submission" date="2015-08" db="EMBL/GenBank/DDBJ databases">
        <title>Comparative genomics of the Campylobacter concisus group.</title>
        <authorList>
            <person name="Yee E."/>
            <person name="Chapman M.H."/>
            <person name="Huynh S."/>
            <person name="Bono J.L."/>
            <person name="On S.L."/>
            <person name="St Leger J."/>
            <person name="Foster G."/>
            <person name="Parker C.T."/>
            <person name="Miller W.G."/>
        </authorList>
    </citation>
    <scope>NUCLEOTIDE SEQUENCE [LARGE SCALE GENOMIC DNA]</scope>
    <source>
        <strain evidence="2 3">RM9337</strain>
    </source>
</reference>
<evidence type="ECO:0008006" key="4">
    <source>
        <dbReference type="Google" id="ProtNLM"/>
    </source>
</evidence>